<dbReference type="Gene3D" id="1.10.287.1060">
    <property type="entry name" value="ESAT-6-like"/>
    <property type="match status" value="1"/>
</dbReference>
<organism evidence="1 2">
    <name type="scientific">Arabidopsis arenosa</name>
    <name type="common">Sand rock-cress</name>
    <name type="synonym">Cardaminopsis arenosa</name>
    <dbReference type="NCBI Taxonomy" id="38785"/>
    <lineage>
        <taxon>Eukaryota</taxon>
        <taxon>Viridiplantae</taxon>
        <taxon>Streptophyta</taxon>
        <taxon>Embryophyta</taxon>
        <taxon>Tracheophyta</taxon>
        <taxon>Spermatophyta</taxon>
        <taxon>Magnoliopsida</taxon>
        <taxon>eudicotyledons</taxon>
        <taxon>Gunneridae</taxon>
        <taxon>Pentapetalae</taxon>
        <taxon>rosids</taxon>
        <taxon>malvids</taxon>
        <taxon>Brassicales</taxon>
        <taxon>Brassicaceae</taxon>
        <taxon>Camelineae</taxon>
        <taxon>Arabidopsis</taxon>
    </lineage>
</organism>
<proteinExistence type="predicted"/>
<gene>
    <name evidence="1" type="ORF">AARE701A_LOCUS20294</name>
</gene>
<dbReference type="EMBL" id="LR999458">
    <property type="protein sequence ID" value="CAE6214467.1"/>
    <property type="molecule type" value="Genomic_DNA"/>
</dbReference>
<evidence type="ECO:0000313" key="1">
    <source>
        <dbReference type="EMBL" id="CAE6214467.1"/>
    </source>
</evidence>
<dbReference type="Proteomes" id="UP000682877">
    <property type="component" value="Chromosome 8"/>
</dbReference>
<reference evidence="1" key="1">
    <citation type="submission" date="2021-01" db="EMBL/GenBank/DDBJ databases">
        <authorList>
            <person name="Bezrukov I."/>
        </authorList>
    </citation>
    <scope>NUCLEOTIDE SEQUENCE</scope>
</reference>
<sequence>MRSEWVSPSPVTMVVNWLAGKRSNPIHGFEKAIDRLNKGLELIEQKEKYCLEKASMEFEMAKEHYGTNNKNRALNCIKRKLIMEESARRYVPLRLALREELMLTEFMKNEFISAERLKKKKKLIEELRLEPMLICLL</sequence>
<dbReference type="AlphaFoldDB" id="A0A8S2AZI3"/>
<evidence type="ECO:0000313" key="2">
    <source>
        <dbReference type="Proteomes" id="UP000682877"/>
    </source>
</evidence>
<protein>
    <submittedName>
        <fullName evidence="1">Uncharacterized protein</fullName>
    </submittedName>
</protein>
<accession>A0A8S2AZI3</accession>
<keyword evidence="2" id="KW-1185">Reference proteome</keyword>
<name>A0A8S2AZI3_ARAAE</name>